<feature type="compositionally biased region" description="Polar residues" evidence="1">
    <location>
        <begin position="92"/>
        <end position="106"/>
    </location>
</feature>
<dbReference type="AlphaFoldDB" id="A0AAN6IU60"/>
<feature type="transmembrane region" description="Helical" evidence="2">
    <location>
        <begin position="61"/>
        <end position="82"/>
    </location>
</feature>
<evidence type="ECO:0000313" key="3">
    <source>
        <dbReference type="EMBL" id="KAJ8990945.1"/>
    </source>
</evidence>
<name>A0AAN6IU60_EXODE</name>
<dbReference type="EMBL" id="JAJGCB010000009">
    <property type="protein sequence ID" value="KAJ8990945.1"/>
    <property type="molecule type" value="Genomic_DNA"/>
</dbReference>
<dbReference type="GO" id="GO:0045259">
    <property type="term" value="C:proton-transporting ATP synthase complex"/>
    <property type="evidence" value="ECO:0007669"/>
    <property type="project" value="InterPro"/>
</dbReference>
<reference evidence="3" key="1">
    <citation type="submission" date="2023-01" db="EMBL/GenBank/DDBJ databases">
        <title>Exophiala dermititidis isolated from Cystic Fibrosis Patient.</title>
        <authorList>
            <person name="Kurbessoian T."/>
            <person name="Crocker A."/>
            <person name="Murante D."/>
            <person name="Hogan D.A."/>
            <person name="Stajich J.E."/>
        </authorList>
    </citation>
    <scope>NUCLEOTIDE SEQUENCE</scope>
    <source>
        <strain evidence="3">Ex8</strain>
    </source>
</reference>
<feature type="region of interest" description="Disordered" evidence="1">
    <location>
        <begin position="85"/>
        <end position="106"/>
    </location>
</feature>
<dbReference type="Pfam" id="PF04911">
    <property type="entry name" value="ATP-synt_J"/>
    <property type="match status" value="1"/>
</dbReference>
<dbReference type="GO" id="GO:0046933">
    <property type="term" value="F:proton-transporting ATP synthase activity, rotational mechanism"/>
    <property type="evidence" value="ECO:0007669"/>
    <property type="project" value="TreeGrafter"/>
</dbReference>
<keyword evidence="2" id="KW-0472">Membrane</keyword>
<dbReference type="PANTHER" id="PTHR28060">
    <property type="entry name" value="ATP SYNTHASE SUBUNIT J, MITOCHONDRIAL"/>
    <property type="match status" value="1"/>
</dbReference>
<keyword evidence="2" id="KW-0812">Transmembrane</keyword>
<evidence type="ECO:0000256" key="1">
    <source>
        <dbReference type="SAM" id="MobiDB-lite"/>
    </source>
</evidence>
<keyword evidence="2" id="KW-1133">Transmembrane helix</keyword>
<gene>
    <name evidence="3" type="primary">ATP18</name>
    <name evidence="3" type="ORF">HRR80_005006</name>
</gene>
<accession>A0AAN6IU60</accession>
<evidence type="ECO:0000256" key="2">
    <source>
        <dbReference type="SAM" id="Phobius"/>
    </source>
</evidence>
<proteinExistence type="predicted"/>
<protein>
    <submittedName>
        <fullName evidence="3">Atp18 subunit J of the mitochondrial F1F0 ATP synthase</fullName>
    </submittedName>
</protein>
<comment type="caution">
    <text evidence="3">The sequence shown here is derived from an EMBL/GenBank/DDBJ whole genome shotgun (WGS) entry which is preliminary data.</text>
</comment>
<dbReference type="PANTHER" id="PTHR28060:SF1">
    <property type="entry name" value="ATP SYNTHASE SUBUNIT J, MITOCHONDRIAL"/>
    <property type="match status" value="1"/>
</dbReference>
<organism evidence="3 4">
    <name type="scientific">Exophiala dermatitidis</name>
    <name type="common">Black yeast-like fungus</name>
    <name type="synonym">Wangiella dermatitidis</name>
    <dbReference type="NCBI Taxonomy" id="5970"/>
    <lineage>
        <taxon>Eukaryota</taxon>
        <taxon>Fungi</taxon>
        <taxon>Dikarya</taxon>
        <taxon>Ascomycota</taxon>
        <taxon>Pezizomycotina</taxon>
        <taxon>Eurotiomycetes</taxon>
        <taxon>Chaetothyriomycetidae</taxon>
        <taxon>Chaetothyriales</taxon>
        <taxon>Herpotrichiellaceae</taxon>
        <taxon>Exophiala</taxon>
    </lineage>
</organism>
<sequence length="106" mass="11445">MPSISGFGLAYPKLQEHPQLQVHDPLATKLLTQPSLLYQTPIKMPGFIPKKFPGKIAEPMVPFYAAGLIVLYAINAGANAMMASDEFKNDPRNPNQAASGTPKSAH</sequence>
<dbReference type="InterPro" id="IPR006995">
    <property type="entry name" value="ATP_synth_F0_jsu"/>
</dbReference>
<evidence type="ECO:0000313" key="4">
    <source>
        <dbReference type="Proteomes" id="UP001161757"/>
    </source>
</evidence>
<dbReference type="Proteomes" id="UP001161757">
    <property type="component" value="Unassembled WGS sequence"/>
</dbReference>